<dbReference type="Proteomes" id="UP000001194">
    <property type="component" value="Unassembled WGS sequence"/>
</dbReference>
<protein>
    <submittedName>
        <fullName evidence="2">Predicted protein</fullName>
    </submittedName>
</protein>
<dbReference type="KEGG" id="lbc:LACBIDRAFT_313382"/>
<evidence type="ECO:0000313" key="3">
    <source>
        <dbReference type="Proteomes" id="UP000001194"/>
    </source>
</evidence>
<keyword evidence="3" id="KW-1185">Reference proteome</keyword>
<feature type="transmembrane region" description="Helical" evidence="1">
    <location>
        <begin position="7"/>
        <end position="28"/>
    </location>
</feature>
<keyword evidence="1" id="KW-0472">Membrane</keyword>
<dbReference type="InParanoid" id="B0DY72"/>
<keyword evidence="1" id="KW-1133">Transmembrane helix</keyword>
<evidence type="ECO:0000256" key="1">
    <source>
        <dbReference type="SAM" id="Phobius"/>
    </source>
</evidence>
<proteinExistence type="predicted"/>
<organism evidence="3">
    <name type="scientific">Laccaria bicolor (strain S238N-H82 / ATCC MYA-4686)</name>
    <name type="common">Bicoloured deceiver</name>
    <name type="synonym">Laccaria laccata var. bicolor</name>
    <dbReference type="NCBI Taxonomy" id="486041"/>
    <lineage>
        <taxon>Eukaryota</taxon>
        <taxon>Fungi</taxon>
        <taxon>Dikarya</taxon>
        <taxon>Basidiomycota</taxon>
        <taxon>Agaricomycotina</taxon>
        <taxon>Agaricomycetes</taxon>
        <taxon>Agaricomycetidae</taxon>
        <taxon>Agaricales</taxon>
        <taxon>Agaricineae</taxon>
        <taxon>Hydnangiaceae</taxon>
        <taxon>Laccaria</taxon>
    </lineage>
</organism>
<dbReference type="EMBL" id="DS547149">
    <property type="protein sequence ID" value="EDR00470.1"/>
    <property type="molecule type" value="Genomic_DNA"/>
</dbReference>
<reference evidence="2 3" key="1">
    <citation type="journal article" date="2008" name="Nature">
        <title>The genome of Laccaria bicolor provides insights into mycorrhizal symbiosis.</title>
        <authorList>
            <person name="Martin F."/>
            <person name="Aerts A."/>
            <person name="Ahren D."/>
            <person name="Brun A."/>
            <person name="Danchin E.G.J."/>
            <person name="Duchaussoy F."/>
            <person name="Gibon J."/>
            <person name="Kohler A."/>
            <person name="Lindquist E."/>
            <person name="Pereda V."/>
            <person name="Salamov A."/>
            <person name="Shapiro H.J."/>
            <person name="Wuyts J."/>
            <person name="Blaudez D."/>
            <person name="Buee M."/>
            <person name="Brokstein P."/>
            <person name="Canbaeck B."/>
            <person name="Cohen D."/>
            <person name="Courty P.E."/>
            <person name="Coutinho P.M."/>
            <person name="Delaruelle C."/>
            <person name="Detter J.C."/>
            <person name="Deveau A."/>
            <person name="DiFazio S."/>
            <person name="Duplessis S."/>
            <person name="Fraissinet-Tachet L."/>
            <person name="Lucic E."/>
            <person name="Frey-Klett P."/>
            <person name="Fourrey C."/>
            <person name="Feussner I."/>
            <person name="Gay G."/>
            <person name="Grimwood J."/>
            <person name="Hoegger P.J."/>
            <person name="Jain P."/>
            <person name="Kilaru S."/>
            <person name="Labbe J."/>
            <person name="Lin Y.C."/>
            <person name="Legue V."/>
            <person name="Le Tacon F."/>
            <person name="Marmeisse R."/>
            <person name="Melayah D."/>
            <person name="Montanini B."/>
            <person name="Muratet M."/>
            <person name="Nehls U."/>
            <person name="Niculita-Hirzel H."/>
            <person name="Oudot-Le Secq M.P."/>
            <person name="Peter M."/>
            <person name="Quesneville H."/>
            <person name="Rajashekar B."/>
            <person name="Reich M."/>
            <person name="Rouhier N."/>
            <person name="Schmutz J."/>
            <person name="Yin T."/>
            <person name="Chalot M."/>
            <person name="Henrissat B."/>
            <person name="Kuees U."/>
            <person name="Lucas S."/>
            <person name="Van de Peer Y."/>
            <person name="Podila G.K."/>
            <person name="Polle A."/>
            <person name="Pukkila P.J."/>
            <person name="Richardson P.M."/>
            <person name="Rouze P."/>
            <person name="Sanders I.R."/>
            <person name="Stajich J.E."/>
            <person name="Tunlid A."/>
            <person name="Tuskan G."/>
            <person name="Grigoriev I.V."/>
        </authorList>
    </citation>
    <scope>NUCLEOTIDE SEQUENCE [LARGE SCALE GENOMIC DNA]</scope>
    <source>
        <strain evidence="3">S238N-H82 / ATCC MYA-4686</strain>
    </source>
</reference>
<accession>B0DY72</accession>
<keyword evidence="1" id="KW-0812">Transmembrane</keyword>
<name>B0DY72_LACBS</name>
<dbReference type="HOGENOM" id="CLU_2574284_0_0_1"/>
<dbReference type="GeneID" id="6084504"/>
<dbReference type="AlphaFoldDB" id="B0DY72"/>
<dbReference type="OrthoDB" id="10483350at2759"/>
<evidence type="ECO:0000313" key="2">
    <source>
        <dbReference type="EMBL" id="EDR00470.1"/>
    </source>
</evidence>
<sequence length="81" mass="9278">MAQVLRGYCVPMLIMSIYFALLPGRLIVPYSTGILPTSTSRGYLLVFTKNCATALYHRCPACICKWYSDNQRCRVKQHLNF</sequence>
<dbReference type="RefSeq" id="XP_001888862.1">
    <property type="nucleotide sequence ID" value="XM_001888827.1"/>
</dbReference>
<gene>
    <name evidence="2" type="ORF">LACBIDRAFT_313382</name>
</gene>